<evidence type="ECO:0000313" key="3">
    <source>
        <dbReference type="Proteomes" id="UP001465976"/>
    </source>
</evidence>
<protein>
    <recommendedName>
        <fullName evidence="1">Protein kinase domain-containing protein</fullName>
    </recommendedName>
</protein>
<dbReference type="InterPro" id="IPR001245">
    <property type="entry name" value="Ser-Thr/Tyr_kinase_cat_dom"/>
</dbReference>
<organism evidence="2 3">
    <name type="scientific">Marasmius crinis-equi</name>
    <dbReference type="NCBI Taxonomy" id="585013"/>
    <lineage>
        <taxon>Eukaryota</taxon>
        <taxon>Fungi</taxon>
        <taxon>Dikarya</taxon>
        <taxon>Basidiomycota</taxon>
        <taxon>Agaricomycotina</taxon>
        <taxon>Agaricomycetes</taxon>
        <taxon>Agaricomycetidae</taxon>
        <taxon>Agaricales</taxon>
        <taxon>Marasmiineae</taxon>
        <taxon>Marasmiaceae</taxon>
        <taxon>Marasmius</taxon>
    </lineage>
</organism>
<feature type="domain" description="Protein kinase" evidence="1">
    <location>
        <begin position="469"/>
        <end position="689"/>
    </location>
</feature>
<dbReference type="PROSITE" id="PS50011">
    <property type="entry name" value="PROTEIN_KINASE_DOM"/>
    <property type="match status" value="2"/>
</dbReference>
<dbReference type="PANTHER" id="PTHR44329">
    <property type="entry name" value="SERINE/THREONINE-PROTEIN KINASE TNNI3K-RELATED"/>
    <property type="match status" value="1"/>
</dbReference>
<dbReference type="Gene3D" id="1.10.510.10">
    <property type="entry name" value="Transferase(Phosphotransferase) domain 1"/>
    <property type="match status" value="2"/>
</dbReference>
<dbReference type="Pfam" id="PF07714">
    <property type="entry name" value="PK_Tyr_Ser-Thr"/>
    <property type="match status" value="1"/>
</dbReference>
<dbReference type="Proteomes" id="UP001465976">
    <property type="component" value="Unassembled WGS sequence"/>
</dbReference>
<sequence length="689" mass="76667">MNETWNAESSGKSVVVKVLKIAKRNGGDLDDDNFVARALEWSHLKHDNILDVLGIDVVRSSLGVVSPQLKNGNILSYLEKNPFHDRLKSITEISAGLSFLHSLNPPLVHGNIKGRNIIVTDDRRCCISEFGPIRNTGSVADSTSTVSALIQGSVRWLAPEVVHPTKPPDANNTPRDLFSYALTIVEMMTGQDPFSELPTDPAVAVAIARGKRPARPLHPKEGWCPDNVWDLVEICWAQDPSQRPSAGEVNAYLEGLLAISTKPDPGSVSVPFFSRRVVAVPSSPLVDWKTAPARRRAASKSTVIKDKYLPNEIYSHLYKLAKRELASDTLAHPTSSDAASLLSPSEDCLRPGATHGIIQCHRYREKLYEVLHSTSMTNAAEIYQAVLRDEERVAELVEIVLRSKHEMMEALTLSETDLDCFMNALQDILDNPESALICRLRERIRCLLVTLCKRSTSLPQSMFITGVSPIHQGSVCGGAFGDVFRSSLDGNYVALKRLRLFRGSDQGKMCKKFCKEALLWKRLDHRFVLPLLGIDADTFPRQPCMVSPWMFNGTINEFLKRRPNADIKMLVRTVYFLSPTPYISPAHINAVRQLFEVIQGIEYLHSKGVVHGDIKGANILIDDGFHPRLADFGLTVFHDGQHSTTDHGGTLRWMAPELFSGDNTGRTFASDVFTLGGLRSLKWHMIFMF</sequence>
<dbReference type="PROSITE" id="PS00108">
    <property type="entry name" value="PROTEIN_KINASE_ST"/>
    <property type="match status" value="1"/>
</dbReference>
<feature type="domain" description="Protein kinase" evidence="1">
    <location>
        <begin position="1"/>
        <end position="253"/>
    </location>
</feature>
<comment type="caution">
    <text evidence="2">The sequence shown here is derived from an EMBL/GenBank/DDBJ whole genome shotgun (WGS) entry which is preliminary data.</text>
</comment>
<dbReference type="InterPro" id="IPR000719">
    <property type="entry name" value="Prot_kinase_dom"/>
</dbReference>
<dbReference type="SMART" id="SM00220">
    <property type="entry name" value="S_TKc"/>
    <property type="match status" value="1"/>
</dbReference>
<keyword evidence="3" id="KW-1185">Reference proteome</keyword>
<dbReference type="InterPro" id="IPR011009">
    <property type="entry name" value="Kinase-like_dom_sf"/>
</dbReference>
<proteinExistence type="predicted"/>
<reference evidence="2 3" key="1">
    <citation type="submission" date="2024-02" db="EMBL/GenBank/DDBJ databases">
        <title>A draft genome for the cacao thread blight pathogen Marasmius crinis-equi.</title>
        <authorList>
            <person name="Cohen S.P."/>
            <person name="Baruah I.K."/>
            <person name="Amoako-Attah I."/>
            <person name="Bukari Y."/>
            <person name="Meinhardt L.W."/>
            <person name="Bailey B.A."/>
        </authorList>
    </citation>
    <scope>NUCLEOTIDE SEQUENCE [LARGE SCALE GENOMIC DNA]</scope>
    <source>
        <strain evidence="2 3">GH-76</strain>
    </source>
</reference>
<name>A0ABR3FQN5_9AGAR</name>
<accession>A0ABR3FQN5</accession>
<dbReference type="Pfam" id="PF00069">
    <property type="entry name" value="Pkinase"/>
    <property type="match status" value="1"/>
</dbReference>
<dbReference type="SUPFAM" id="SSF56112">
    <property type="entry name" value="Protein kinase-like (PK-like)"/>
    <property type="match status" value="2"/>
</dbReference>
<evidence type="ECO:0000259" key="1">
    <source>
        <dbReference type="PROSITE" id="PS50011"/>
    </source>
</evidence>
<evidence type="ECO:0000313" key="2">
    <source>
        <dbReference type="EMBL" id="KAL0577764.1"/>
    </source>
</evidence>
<dbReference type="InterPro" id="IPR051681">
    <property type="entry name" value="Ser/Thr_Kinases-Pseudokinases"/>
</dbReference>
<dbReference type="InterPro" id="IPR008271">
    <property type="entry name" value="Ser/Thr_kinase_AS"/>
</dbReference>
<gene>
    <name evidence="2" type="ORF">V5O48_004222</name>
</gene>
<dbReference type="EMBL" id="JBAHYK010000139">
    <property type="protein sequence ID" value="KAL0577764.1"/>
    <property type="molecule type" value="Genomic_DNA"/>
</dbReference>